<dbReference type="Gene3D" id="3.60.20.10">
    <property type="entry name" value="Glutamine Phosphoribosylpyrophosphate, subunit 1, domain 1"/>
    <property type="match status" value="1"/>
</dbReference>
<proteinExistence type="inferred from homology"/>
<gene>
    <name evidence="6" type="ORF">AC482_06865</name>
</gene>
<evidence type="ECO:0000259" key="5">
    <source>
        <dbReference type="SMART" id="SM00948"/>
    </source>
</evidence>
<evidence type="ECO:0000256" key="2">
    <source>
        <dbReference type="ARBA" id="ARBA00022490"/>
    </source>
</evidence>
<dbReference type="NCBIfam" id="NF003075">
    <property type="entry name" value="PRK03996.1"/>
    <property type="match status" value="1"/>
</dbReference>
<dbReference type="GO" id="GO:0005737">
    <property type="term" value="C:cytoplasm"/>
    <property type="evidence" value="ECO:0007669"/>
    <property type="project" value="UniProtKB-SubCell"/>
</dbReference>
<name>A0A0M0BL76_9ARCH</name>
<comment type="subcellular location">
    <subcellularLocation>
        <location evidence="1">Cytoplasm</location>
    </subcellularLocation>
</comment>
<dbReference type="GO" id="GO:0004175">
    <property type="term" value="F:endopeptidase activity"/>
    <property type="evidence" value="ECO:0007669"/>
    <property type="project" value="UniProtKB-ARBA"/>
</dbReference>
<dbReference type="InterPro" id="IPR050115">
    <property type="entry name" value="Proteasome_alpha"/>
</dbReference>
<organism evidence="6 7">
    <name type="scientific">miscellaneous Crenarchaeota group-15 archaeon DG-45</name>
    <dbReference type="NCBI Taxonomy" id="1685127"/>
    <lineage>
        <taxon>Archaea</taxon>
        <taxon>Candidatus Bathyarchaeota</taxon>
        <taxon>MCG-15</taxon>
    </lineage>
</organism>
<reference evidence="6 7" key="1">
    <citation type="submission" date="2015-06" db="EMBL/GenBank/DDBJ databases">
        <title>New insights into the roles of widespread benthic archaea in carbon and nitrogen cycling.</title>
        <authorList>
            <person name="Lazar C.S."/>
            <person name="Baker B.J."/>
            <person name="Seitz K.W."/>
            <person name="Hyde A.S."/>
            <person name="Dick G.J."/>
            <person name="Hinrichs K.-U."/>
            <person name="Teske A.P."/>
        </authorList>
    </citation>
    <scope>NUCLEOTIDE SEQUENCE [LARGE SCALE GENOMIC DNA]</scope>
    <source>
        <strain evidence="6">DG-45</strain>
    </source>
</reference>
<dbReference type="AlphaFoldDB" id="A0A0M0BL76"/>
<evidence type="ECO:0000256" key="1">
    <source>
        <dbReference type="ARBA" id="ARBA00004496"/>
    </source>
</evidence>
<dbReference type="GO" id="GO:0010498">
    <property type="term" value="P:proteasomal protein catabolic process"/>
    <property type="evidence" value="ECO:0007669"/>
    <property type="project" value="UniProtKB-ARBA"/>
</dbReference>
<keyword evidence="2" id="KW-0963">Cytoplasm</keyword>
<comment type="caution">
    <text evidence="6">The sequence shown here is derived from an EMBL/GenBank/DDBJ whole genome shotgun (WGS) entry which is preliminary data.</text>
</comment>
<evidence type="ECO:0000313" key="6">
    <source>
        <dbReference type="EMBL" id="KON29298.1"/>
    </source>
</evidence>
<dbReference type="InterPro" id="IPR000426">
    <property type="entry name" value="Proteasome_asu_N"/>
</dbReference>
<dbReference type="EMBL" id="LFWZ01000069">
    <property type="protein sequence ID" value="KON29298.1"/>
    <property type="molecule type" value="Genomic_DNA"/>
</dbReference>
<evidence type="ECO:0000256" key="3">
    <source>
        <dbReference type="ARBA" id="ARBA00022942"/>
    </source>
</evidence>
<dbReference type="SUPFAM" id="SSF56235">
    <property type="entry name" value="N-terminal nucleophile aminohydrolases (Ntn hydrolases)"/>
    <property type="match status" value="1"/>
</dbReference>
<dbReference type="GO" id="GO:0019773">
    <property type="term" value="C:proteasome core complex, alpha-subunit complex"/>
    <property type="evidence" value="ECO:0007669"/>
    <property type="project" value="UniProtKB-UniRule"/>
</dbReference>
<sequence length="232" mass="25397">MPRAYDRAITIFSPEGRLYQVEYALELVKRGAPIVGVSSPEGAVLAANETPESRLENPEYFRKIFQLDEHVGSAIAGLSSDARVLISQARLFCQSNKLLYDEAVDVEALTRRIGDLAQVYTQHAGVRPFGVSMIISGVDRVGGRVLTTDPSGSYRGYKATAVGRKSDEANRLLEERYKEGISLDEAIGLAVEAVRAASEGDVTSSVVKVAVIPADTRIFRRLSDEEVEKHLR</sequence>
<dbReference type="Proteomes" id="UP000037210">
    <property type="component" value="Unassembled WGS sequence"/>
</dbReference>
<dbReference type="PANTHER" id="PTHR11599">
    <property type="entry name" value="PROTEASOME SUBUNIT ALPHA/BETA"/>
    <property type="match status" value="1"/>
</dbReference>
<accession>A0A0M0BL76</accession>
<dbReference type="Pfam" id="PF10584">
    <property type="entry name" value="Proteasome_A_N"/>
    <property type="match status" value="1"/>
</dbReference>
<comment type="similarity">
    <text evidence="4">Belongs to the peptidase T1A family.</text>
</comment>
<dbReference type="InterPro" id="IPR029055">
    <property type="entry name" value="Ntn_hydrolases_N"/>
</dbReference>
<evidence type="ECO:0000256" key="4">
    <source>
        <dbReference type="PROSITE-ProRule" id="PRU00808"/>
    </source>
</evidence>
<dbReference type="InterPro" id="IPR023332">
    <property type="entry name" value="Proteasome_alpha-type"/>
</dbReference>
<keyword evidence="3 4" id="KW-0647">Proteasome</keyword>
<dbReference type="GO" id="GO:0006511">
    <property type="term" value="P:ubiquitin-dependent protein catabolic process"/>
    <property type="evidence" value="ECO:0007669"/>
    <property type="project" value="InterPro"/>
</dbReference>
<dbReference type="SMART" id="SM00948">
    <property type="entry name" value="Proteasome_A_N"/>
    <property type="match status" value="1"/>
</dbReference>
<dbReference type="Pfam" id="PF00227">
    <property type="entry name" value="Proteasome"/>
    <property type="match status" value="1"/>
</dbReference>
<feature type="domain" description="Proteasome alpha-type subunits" evidence="5">
    <location>
        <begin position="5"/>
        <end position="27"/>
    </location>
</feature>
<dbReference type="InterPro" id="IPR001353">
    <property type="entry name" value="Proteasome_sua/b"/>
</dbReference>
<dbReference type="FunFam" id="3.60.20.10:FF:000004">
    <property type="entry name" value="Proteasome subunit alpha type-4"/>
    <property type="match status" value="1"/>
</dbReference>
<dbReference type="PROSITE" id="PS51475">
    <property type="entry name" value="PROTEASOME_ALPHA_2"/>
    <property type="match status" value="1"/>
</dbReference>
<evidence type="ECO:0000313" key="7">
    <source>
        <dbReference type="Proteomes" id="UP000037210"/>
    </source>
</evidence>
<dbReference type="CDD" id="cd01911">
    <property type="entry name" value="proteasome_alpha"/>
    <property type="match status" value="1"/>
</dbReference>
<protein>
    <recommendedName>
        <fullName evidence="5">Proteasome alpha-type subunits domain-containing protein</fullName>
    </recommendedName>
</protein>